<organism evidence="2 3">
    <name type="scientific">Phycomyces blakesleeanus (strain ATCC 8743b / DSM 1359 / FGSC 10004 / NBRC 33097 / NRRL 1555)</name>
    <dbReference type="NCBI Taxonomy" id="763407"/>
    <lineage>
        <taxon>Eukaryota</taxon>
        <taxon>Fungi</taxon>
        <taxon>Fungi incertae sedis</taxon>
        <taxon>Mucoromycota</taxon>
        <taxon>Mucoromycotina</taxon>
        <taxon>Mucoromycetes</taxon>
        <taxon>Mucorales</taxon>
        <taxon>Phycomycetaceae</taxon>
        <taxon>Phycomyces</taxon>
    </lineage>
</organism>
<dbReference type="RefSeq" id="XP_018290862.1">
    <property type="nucleotide sequence ID" value="XM_018433897.1"/>
</dbReference>
<evidence type="ECO:0000313" key="2">
    <source>
        <dbReference type="EMBL" id="OAD72822.1"/>
    </source>
</evidence>
<dbReference type="AlphaFoldDB" id="A0A162U1X8"/>
<gene>
    <name evidence="2" type="ORF">PHYBLDRAFT_159000</name>
</gene>
<evidence type="ECO:0000256" key="1">
    <source>
        <dbReference type="SAM" id="MobiDB-lite"/>
    </source>
</evidence>
<protein>
    <submittedName>
        <fullName evidence="2">Uncharacterized protein</fullName>
    </submittedName>
</protein>
<accession>A0A162U1X8</accession>
<keyword evidence="3" id="KW-1185">Reference proteome</keyword>
<evidence type="ECO:0000313" key="3">
    <source>
        <dbReference type="Proteomes" id="UP000077315"/>
    </source>
</evidence>
<dbReference type="GeneID" id="28994803"/>
<dbReference type="InParanoid" id="A0A162U1X8"/>
<sequence length="210" mass="24159">MHNYTEGENIFEVDCLNTIGPPDNELDYASDDSQSREKDFSEDSSVQNESDSKILLSGVLSTRNIPDSFSTEDEDEDEYTQQIIHDSEESMSDSYSPIEYMDDPVGDQPSFKKRYIEDQNTRPKRRRVIPNSQEDESEYSVMLSVTNAMNDTSLYEGMQDILGVRERRHRKVIPNSQPDIEPGDTEDQGLYESRIRGAFLKKFIDDDQSI</sequence>
<dbReference type="VEuPathDB" id="FungiDB:PHYBLDRAFT_159000"/>
<dbReference type="Proteomes" id="UP000077315">
    <property type="component" value="Unassembled WGS sequence"/>
</dbReference>
<reference evidence="3" key="1">
    <citation type="submission" date="2015-06" db="EMBL/GenBank/DDBJ databases">
        <title>Expansion of signal transduction pathways in fungi by whole-genome duplication.</title>
        <authorList>
            <consortium name="DOE Joint Genome Institute"/>
            <person name="Corrochano L.M."/>
            <person name="Kuo A."/>
            <person name="Marcet-Houben M."/>
            <person name="Polaino S."/>
            <person name="Salamov A."/>
            <person name="Villalobos J.M."/>
            <person name="Alvarez M.I."/>
            <person name="Avalos J."/>
            <person name="Benito E.P."/>
            <person name="Benoit I."/>
            <person name="Burger G."/>
            <person name="Camino L.P."/>
            <person name="Canovas D."/>
            <person name="Cerda-Olmedo E."/>
            <person name="Cheng J.-F."/>
            <person name="Dominguez A."/>
            <person name="Elias M."/>
            <person name="Eslava A.P."/>
            <person name="Glaser F."/>
            <person name="Grimwood J."/>
            <person name="Gutierrez G."/>
            <person name="Heitman J."/>
            <person name="Henrissat B."/>
            <person name="Iturriaga E.A."/>
            <person name="Lang B.F."/>
            <person name="Lavin J.L."/>
            <person name="Lee S."/>
            <person name="Li W."/>
            <person name="Lindquist E."/>
            <person name="Lopez-Garcia S."/>
            <person name="Luque E.M."/>
            <person name="Marcos A.T."/>
            <person name="Martin J."/>
            <person name="McCluskey K."/>
            <person name="Medina H.R."/>
            <person name="Miralles-Duran A."/>
            <person name="Miyazaki A."/>
            <person name="Munoz-Torres E."/>
            <person name="Oguiza J.A."/>
            <person name="Ohm R."/>
            <person name="Olmedo M."/>
            <person name="Orejas M."/>
            <person name="Ortiz-Castellanos L."/>
            <person name="Pisabarro A.G."/>
            <person name="Rodriguez-Romero J."/>
            <person name="Ruiz-Herrera J."/>
            <person name="Ruiz-Vazquez R."/>
            <person name="Sanz C."/>
            <person name="Schackwitz W."/>
            <person name="Schmutz J."/>
            <person name="Shahriari M."/>
            <person name="Shelest E."/>
            <person name="Silva-Franco F."/>
            <person name="Soanes D."/>
            <person name="Syed K."/>
            <person name="Tagua V.G."/>
            <person name="Talbot N.J."/>
            <person name="Thon M."/>
            <person name="De vries R.P."/>
            <person name="Wiebenga A."/>
            <person name="Yadav J.S."/>
            <person name="Braun E.L."/>
            <person name="Baker S."/>
            <person name="Garre V."/>
            <person name="Horwitz B."/>
            <person name="Torres-Martinez S."/>
            <person name="Idnurm A."/>
            <person name="Herrera-Estrella A."/>
            <person name="Gabaldon T."/>
            <person name="Grigoriev I.V."/>
        </authorList>
    </citation>
    <scope>NUCLEOTIDE SEQUENCE [LARGE SCALE GENOMIC DNA]</scope>
    <source>
        <strain evidence="3">NRRL 1555(-)</strain>
    </source>
</reference>
<name>A0A162U1X8_PHYB8</name>
<dbReference type="EMBL" id="KV440982">
    <property type="protein sequence ID" value="OAD72822.1"/>
    <property type="molecule type" value="Genomic_DNA"/>
</dbReference>
<feature type="compositionally biased region" description="Polar residues" evidence="1">
    <location>
        <begin position="59"/>
        <end position="69"/>
    </location>
</feature>
<feature type="region of interest" description="Disordered" evidence="1">
    <location>
        <begin position="15"/>
        <end position="137"/>
    </location>
</feature>
<proteinExistence type="predicted"/>
<feature type="compositionally biased region" description="Acidic residues" evidence="1">
    <location>
        <begin position="70"/>
        <end position="79"/>
    </location>
</feature>